<protein>
    <submittedName>
        <fullName evidence="1">Uncharacterized protein</fullName>
    </submittedName>
</protein>
<dbReference type="EMBL" id="ML209196">
    <property type="protein sequence ID" value="TFK58785.1"/>
    <property type="molecule type" value="Genomic_DNA"/>
</dbReference>
<proteinExistence type="predicted"/>
<keyword evidence="2" id="KW-1185">Reference proteome</keyword>
<evidence type="ECO:0000313" key="1">
    <source>
        <dbReference type="EMBL" id="TFK58785.1"/>
    </source>
</evidence>
<dbReference type="Proteomes" id="UP000308600">
    <property type="component" value="Unassembled WGS sequence"/>
</dbReference>
<reference evidence="1 2" key="1">
    <citation type="journal article" date="2019" name="Nat. Ecol. Evol.">
        <title>Megaphylogeny resolves global patterns of mushroom evolution.</title>
        <authorList>
            <person name="Varga T."/>
            <person name="Krizsan K."/>
            <person name="Foldi C."/>
            <person name="Dima B."/>
            <person name="Sanchez-Garcia M."/>
            <person name="Sanchez-Ramirez S."/>
            <person name="Szollosi G.J."/>
            <person name="Szarkandi J.G."/>
            <person name="Papp V."/>
            <person name="Albert L."/>
            <person name="Andreopoulos W."/>
            <person name="Angelini C."/>
            <person name="Antonin V."/>
            <person name="Barry K.W."/>
            <person name="Bougher N.L."/>
            <person name="Buchanan P."/>
            <person name="Buyck B."/>
            <person name="Bense V."/>
            <person name="Catcheside P."/>
            <person name="Chovatia M."/>
            <person name="Cooper J."/>
            <person name="Damon W."/>
            <person name="Desjardin D."/>
            <person name="Finy P."/>
            <person name="Geml J."/>
            <person name="Haridas S."/>
            <person name="Hughes K."/>
            <person name="Justo A."/>
            <person name="Karasinski D."/>
            <person name="Kautmanova I."/>
            <person name="Kiss B."/>
            <person name="Kocsube S."/>
            <person name="Kotiranta H."/>
            <person name="LaButti K.M."/>
            <person name="Lechner B.E."/>
            <person name="Liimatainen K."/>
            <person name="Lipzen A."/>
            <person name="Lukacs Z."/>
            <person name="Mihaltcheva S."/>
            <person name="Morgado L.N."/>
            <person name="Niskanen T."/>
            <person name="Noordeloos M.E."/>
            <person name="Ohm R.A."/>
            <person name="Ortiz-Santana B."/>
            <person name="Ovrebo C."/>
            <person name="Racz N."/>
            <person name="Riley R."/>
            <person name="Savchenko A."/>
            <person name="Shiryaev A."/>
            <person name="Soop K."/>
            <person name="Spirin V."/>
            <person name="Szebenyi C."/>
            <person name="Tomsovsky M."/>
            <person name="Tulloss R.E."/>
            <person name="Uehling J."/>
            <person name="Grigoriev I.V."/>
            <person name="Vagvolgyi C."/>
            <person name="Papp T."/>
            <person name="Martin F.M."/>
            <person name="Miettinen O."/>
            <person name="Hibbett D.S."/>
            <person name="Nagy L.G."/>
        </authorList>
    </citation>
    <scope>NUCLEOTIDE SEQUENCE [LARGE SCALE GENOMIC DNA]</scope>
    <source>
        <strain evidence="1 2">NL-1719</strain>
    </source>
</reference>
<organism evidence="1 2">
    <name type="scientific">Pluteus cervinus</name>
    <dbReference type="NCBI Taxonomy" id="181527"/>
    <lineage>
        <taxon>Eukaryota</taxon>
        <taxon>Fungi</taxon>
        <taxon>Dikarya</taxon>
        <taxon>Basidiomycota</taxon>
        <taxon>Agaricomycotina</taxon>
        <taxon>Agaricomycetes</taxon>
        <taxon>Agaricomycetidae</taxon>
        <taxon>Agaricales</taxon>
        <taxon>Pluteineae</taxon>
        <taxon>Pluteaceae</taxon>
        <taxon>Pluteus</taxon>
    </lineage>
</organism>
<name>A0ACD2ZZD5_9AGAR</name>
<accession>A0ACD2ZZD5</accession>
<gene>
    <name evidence="1" type="ORF">BDN72DRAFT_865669</name>
</gene>
<evidence type="ECO:0000313" key="2">
    <source>
        <dbReference type="Proteomes" id="UP000308600"/>
    </source>
</evidence>
<sequence>MLVVVEGVEGVDRGGIPGVEASWPSKHHRWRHTTYGRGAAIGHLRARQVETREGEREEGSRRRGGHRGTWRGKSTMAACLIGQPPIGSEIRLIRSVSESESASFPTLPFRSSPMALWSTDSDISSAWFRLPKTADRQKKVFKLRWRPRAAETIQGAERVGHAKRLYGVNTIPSSMETTQPTFIKKPGSFDANRLLSLEKPFIAVKILTSSRSNLRTPSTMSRRRSKSVQIFVKNLTGKTITLVCSLLFYWYHECCPLPRGAENLVFEDERLDSFTGEGISSPDDRCPYPPDYGTVLSAGFKEPRKAEGDRLTCTPESPFYLRVDTYTSPRR</sequence>